<keyword evidence="2" id="KW-1185">Reference proteome</keyword>
<dbReference type="AlphaFoldDB" id="A0A178MSI2"/>
<dbReference type="EMBL" id="LWQT01000047">
    <property type="protein sequence ID" value="OAN51252.1"/>
    <property type="molecule type" value="Genomic_DNA"/>
</dbReference>
<sequence length="205" mass="22691">MVAAGTGETLELTGMPWKRCLEGVEKGDIAGAFAASYTDERAKYAVYPMAEGKLDRTRRLHTDGYTLLRLKGSSVGWDGNTFSNLTGPIGTQAAYSIASDLVRWGVSVDSNSDTPETLLRRFGAGQLQAIALLTGEAQFAMRKPYLADRVEIVSPPLTEKPYFLIFGRGYYDKNRKTVDDLWSMIEKIRESAEYKAMQPGEQSSR</sequence>
<accession>A0A178MSI2</accession>
<dbReference type="Proteomes" id="UP000078428">
    <property type="component" value="Unassembled WGS sequence"/>
</dbReference>
<protein>
    <submittedName>
        <fullName evidence="1">Uncharacterized protein</fullName>
    </submittedName>
</protein>
<dbReference type="SUPFAM" id="SSF53850">
    <property type="entry name" value="Periplasmic binding protein-like II"/>
    <property type="match status" value="1"/>
</dbReference>
<dbReference type="Gene3D" id="3.40.190.10">
    <property type="entry name" value="Periplasmic binding protein-like II"/>
    <property type="match status" value="2"/>
</dbReference>
<proteinExistence type="predicted"/>
<organism evidence="1 2">
    <name type="scientific">Paramagnetospirillum marisnigri</name>
    <dbReference type="NCBI Taxonomy" id="1285242"/>
    <lineage>
        <taxon>Bacteria</taxon>
        <taxon>Pseudomonadati</taxon>
        <taxon>Pseudomonadota</taxon>
        <taxon>Alphaproteobacteria</taxon>
        <taxon>Rhodospirillales</taxon>
        <taxon>Magnetospirillaceae</taxon>
        <taxon>Paramagnetospirillum</taxon>
    </lineage>
</organism>
<name>A0A178MSI2_9PROT</name>
<evidence type="ECO:0000313" key="1">
    <source>
        <dbReference type="EMBL" id="OAN51252.1"/>
    </source>
</evidence>
<gene>
    <name evidence="1" type="ORF">A6A04_16480</name>
</gene>
<comment type="caution">
    <text evidence="1">The sequence shown here is derived from an EMBL/GenBank/DDBJ whole genome shotgun (WGS) entry which is preliminary data.</text>
</comment>
<dbReference type="STRING" id="1285242.A6A04_16480"/>
<evidence type="ECO:0000313" key="2">
    <source>
        <dbReference type="Proteomes" id="UP000078428"/>
    </source>
</evidence>
<reference evidence="1 2" key="1">
    <citation type="submission" date="2016-04" db="EMBL/GenBank/DDBJ databases">
        <title>Draft genome sequence of freshwater magnetotactic bacteria Magnetospirillum marisnigri SP-1 and Magnetospirillum moscoviense BB-1.</title>
        <authorList>
            <person name="Koziaeva V."/>
            <person name="Dziuba M.V."/>
            <person name="Ivanov T.M."/>
            <person name="Kuznetsov B."/>
            <person name="Grouzdev D.S."/>
        </authorList>
    </citation>
    <scope>NUCLEOTIDE SEQUENCE [LARGE SCALE GENOMIC DNA]</scope>
    <source>
        <strain evidence="1 2">SP-1</strain>
    </source>
</reference>